<dbReference type="GO" id="GO:0032259">
    <property type="term" value="P:methylation"/>
    <property type="evidence" value="ECO:0007669"/>
    <property type="project" value="UniProtKB-KW"/>
</dbReference>
<evidence type="ECO:0000256" key="3">
    <source>
        <dbReference type="ARBA" id="ARBA00022679"/>
    </source>
</evidence>
<evidence type="ECO:0000313" key="5">
    <source>
        <dbReference type="EMBL" id="CUT02019.1"/>
    </source>
</evidence>
<dbReference type="InterPro" id="IPR013123">
    <property type="entry name" value="SpoU_subst-bd"/>
</dbReference>
<evidence type="ECO:0000256" key="1">
    <source>
        <dbReference type="ARBA" id="ARBA00007228"/>
    </source>
</evidence>
<dbReference type="Proteomes" id="UP000199197">
    <property type="component" value="Unassembled WGS sequence"/>
</dbReference>
<keyword evidence="2 5" id="KW-0489">Methyltransferase</keyword>
<sequence length="267" mass="30105">MKLSRQKFSLLQLLKNKKYRYKSGLFTLEGEKIIRDAVKFGAEISFVAYSPKFIKSPKDEEFLNYLKNKKIEIYEISESEIEKVSEVETSQGIIAVAKMFSYDEENVFKSIERKKFATVVALEKISDPGNLGTIFRICDWFGIDLVLISDGSVDVFNPKTLRATMGSIFNVPFLQNVDLKNFLTKFKNIGFKLYSTSPSGKIDFHEVLGSEKIIFVFGSEAHGVSNEIIKISDATVKVRKFGKAESLNVAVSTAVILSERAYIISGR</sequence>
<dbReference type="Pfam" id="PF00588">
    <property type="entry name" value="SpoU_methylase"/>
    <property type="match status" value="1"/>
</dbReference>
<comment type="similarity">
    <text evidence="1">Belongs to the class IV-like SAM-binding methyltransferase superfamily. RNA methyltransferase TrmH family.</text>
</comment>
<organism evidence="5 6">
    <name type="scientific">Candidatus Chryseopegocella kryptomonas</name>
    <dbReference type="NCBI Taxonomy" id="1633643"/>
    <lineage>
        <taxon>Bacteria</taxon>
        <taxon>Pseudomonadati</taxon>
        <taxon>Candidatus Kryptoniota</taxon>
        <taxon>Candidatus Chryseopegocella</taxon>
    </lineage>
</organism>
<dbReference type="GO" id="GO:0008173">
    <property type="term" value="F:RNA methyltransferase activity"/>
    <property type="evidence" value="ECO:0007669"/>
    <property type="project" value="InterPro"/>
</dbReference>
<name>A0A0N7MXP5_9BACT</name>
<dbReference type="InterPro" id="IPR029064">
    <property type="entry name" value="Ribosomal_eL30-like_sf"/>
</dbReference>
<dbReference type="InterPro" id="IPR029026">
    <property type="entry name" value="tRNA_m1G_MTases_N"/>
</dbReference>
<dbReference type="SUPFAM" id="SSF75217">
    <property type="entry name" value="alpha/beta knot"/>
    <property type="match status" value="1"/>
</dbReference>
<dbReference type="InterPro" id="IPR053888">
    <property type="entry name" value="MRM3-like_sub_bind"/>
</dbReference>
<evidence type="ECO:0000256" key="2">
    <source>
        <dbReference type="ARBA" id="ARBA00022603"/>
    </source>
</evidence>
<dbReference type="SMART" id="SM00967">
    <property type="entry name" value="SpoU_sub_bind"/>
    <property type="match status" value="1"/>
</dbReference>
<dbReference type="InterPro" id="IPR051259">
    <property type="entry name" value="rRNA_Methyltransferase"/>
</dbReference>
<reference evidence="6" key="1">
    <citation type="submission" date="2015-11" db="EMBL/GenBank/DDBJ databases">
        <authorList>
            <person name="Varghese N."/>
        </authorList>
    </citation>
    <scope>NUCLEOTIDE SEQUENCE [LARGE SCALE GENOMIC DNA]</scope>
    <source>
        <strain evidence="6">JGI-23</strain>
    </source>
</reference>
<dbReference type="EMBL" id="CZVW01000011">
    <property type="protein sequence ID" value="CUT02019.1"/>
    <property type="molecule type" value="Genomic_DNA"/>
</dbReference>
<dbReference type="OrthoDB" id="9785673at2"/>
<dbReference type="RefSeq" id="WP_159421121.1">
    <property type="nucleotide sequence ID" value="NZ_CZVW01000011.1"/>
</dbReference>
<evidence type="ECO:0000313" key="6">
    <source>
        <dbReference type="Proteomes" id="UP000199197"/>
    </source>
</evidence>
<dbReference type="AlphaFoldDB" id="A0A0N7MXP5"/>
<dbReference type="Gene3D" id="3.30.1330.30">
    <property type="match status" value="1"/>
</dbReference>
<protein>
    <submittedName>
        <fullName evidence="5">RNA methyltransferase, TrmH family</fullName>
    </submittedName>
</protein>
<evidence type="ECO:0000259" key="4">
    <source>
        <dbReference type="SMART" id="SM00967"/>
    </source>
</evidence>
<dbReference type="PANTHER" id="PTHR43191:SF2">
    <property type="entry name" value="RRNA METHYLTRANSFERASE 3, MITOCHONDRIAL"/>
    <property type="match status" value="1"/>
</dbReference>
<dbReference type="SUPFAM" id="SSF55315">
    <property type="entry name" value="L30e-like"/>
    <property type="match status" value="1"/>
</dbReference>
<dbReference type="PANTHER" id="PTHR43191">
    <property type="entry name" value="RRNA METHYLTRANSFERASE 3"/>
    <property type="match status" value="1"/>
</dbReference>
<dbReference type="InterPro" id="IPR001537">
    <property type="entry name" value="SpoU_MeTrfase"/>
</dbReference>
<keyword evidence="6" id="KW-1185">Reference proteome</keyword>
<dbReference type="CDD" id="cd18095">
    <property type="entry name" value="SpoU-like_rRNA-MTase"/>
    <property type="match status" value="1"/>
</dbReference>
<dbReference type="GO" id="GO:0006396">
    <property type="term" value="P:RNA processing"/>
    <property type="evidence" value="ECO:0007669"/>
    <property type="project" value="InterPro"/>
</dbReference>
<accession>A0A0N7MXP5</accession>
<dbReference type="GO" id="GO:0005737">
    <property type="term" value="C:cytoplasm"/>
    <property type="evidence" value="ECO:0007669"/>
    <property type="project" value="UniProtKB-ARBA"/>
</dbReference>
<feature type="domain" description="RNA 2-O ribose methyltransferase substrate binding" evidence="4">
    <location>
        <begin position="27"/>
        <end position="103"/>
    </location>
</feature>
<dbReference type="Gene3D" id="3.40.1280.10">
    <property type="match status" value="1"/>
</dbReference>
<gene>
    <name evidence="5" type="ORF">JGI23_01160</name>
</gene>
<dbReference type="InterPro" id="IPR029028">
    <property type="entry name" value="Alpha/beta_knot_MTases"/>
</dbReference>
<dbReference type="GO" id="GO:0003723">
    <property type="term" value="F:RNA binding"/>
    <property type="evidence" value="ECO:0007669"/>
    <property type="project" value="InterPro"/>
</dbReference>
<keyword evidence="3 5" id="KW-0808">Transferase</keyword>
<dbReference type="Pfam" id="PF22435">
    <property type="entry name" value="MRM3-like_sub_bind"/>
    <property type="match status" value="1"/>
</dbReference>
<proteinExistence type="inferred from homology"/>